<keyword evidence="2 4" id="KW-0521">NADP</keyword>
<dbReference type="GO" id="GO:0015940">
    <property type="term" value="P:pantothenate biosynthetic process"/>
    <property type="evidence" value="ECO:0007669"/>
    <property type="project" value="InterPro"/>
</dbReference>
<dbReference type="FunFam" id="1.10.1040.10:FF:000017">
    <property type="entry name" value="2-dehydropantoate 2-reductase"/>
    <property type="match status" value="1"/>
</dbReference>
<evidence type="ECO:0000313" key="7">
    <source>
        <dbReference type="EMBL" id="KAK5956252.1"/>
    </source>
</evidence>
<dbReference type="InterPro" id="IPR013752">
    <property type="entry name" value="KPA_reductase"/>
</dbReference>
<dbReference type="SUPFAM" id="SSF51735">
    <property type="entry name" value="NAD(P)-binding Rossmann-fold domains"/>
    <property type="match status" value="1"/>
</dbReference>
<dbReference type="NCBIfam" id="TIGR00745">
    <property type="entry name" value="apbA_panE"/>
    <property type="match status" value="1"/>
</dbReference>
<evidence type="ECO:0000256" key="2">
    <source>
        <dbReference type="ARBA" id="ARBA00022857"/>
    </source>
</evidence>
<evidence type="ECO:0000259" key="5">
    <source>
        <dbReference type="Pfam" id="PF02558"/>
    </source>
</evidence>
<keyword evidence="8" id="KW-1185">Reference proteome</keyword>
<proteinExistence type="inferred from homology"/>
<dbReference type="Pfam" id="PF08546">
    <property type="entry name" value="ApbA_C"/>
    <property type="match status" value="1"/>
</dbReference>
<dbReference type="GO" id="GO:0005737">
    <property type="term" value="C:cytoplasm"/>
    <property type="evidence" value="ECO:0007669"/>
    <property type="project" value="TreeGrafter"/>
</dbReference>
<comment type="caution">
    <text evidence="7">The sequence shown here is derived from an EMBL/GenBank/DDBJ whole genome shotgun (WGS) entry which is preliminary data.</text>
</comment>
<evidence type="ECO:0000313" key="8">
    <source>
        <dbReference type="Proteomes" id="UP001316803"/>
    </source>
</evidence>
<feature type="domain" description="Ketopantoate reductase N-terminal" evidence="5">
    <location>
        <begin position="3"/>
        <end position="157"/>
    </location>
</feature>
<dbReference type="Proteomes" id="UP001316803">
    <property type="component" value="Unassembled WGS sequence"/>
</dbReference>
<dbReference type="Gene3D" id="1.10.1040.10">
    <property type="entry name" value="N-(1-d-carboxylethyl)-l-norvaline Dehydrogenase, domain 2"/>
    <property type="match status" value="1"/>
</dbReference>
<dbReference type="SUPFAM" id="SSF48179">
    <property type="entry name" value="6-phosphogluconate dehydrogenase C-terminal domain-like"/>
    <property type="match status" value="1"/>
</dbReference>
<dbReference type="EMBL" id="JAKLMC020000005">
    <property type="protein sequence ID" value="KAK5956252.1"/>
    <property type="molecule type" value="Genomic_DNA"/>
</dbReference>
<feature type="domain" description="Ketopantoate reductase C-terminal" evidence="6">
    <location>
        <begin position="190"/>
        <end position="316"/>
    </location>
</feature>
<organism evidence="7 8">
    <name type="scientific">Knufia fluminis</name>
    <dbReference type="NCBI Taxonomy" id="191047"/>
    <lineage>
        <taxon>Eukaryota</taxon>
        <taxon>Fungi</taxon>
        <taxon>Dikarya</taxon>
        <taxon>Ascomycota</taxon>
        <taxon>Pezizomycotina</taxon>
        <taxon>Eurotiomycetes</taxon>
        <taxon>Chaetothyriomycetidae</taxon>
        <taxon>Chaetothyriales</taxon>
        <taxon>Trichomeriaceae</taxon>
        <taxon>Knufia</taxon>
    </lineage>
</organism>
<sequence length="328" mass="36080">MEILIFGAGAIGAFYGSRLAFNKNVNVSVVCRSNYQAVKTAGFSITSQQFGNYEWSPARTFANASEARKAGLNWDYVIVSTKALPDVSDDSQLLAGLISERTAIVLIQNGIGIEEPYARRFPRAVILSAVTITSAAQPKHGSIQHHRWTKINFGAYPGDSQQATSKNNLLIDLLSKVGVDDASAFPAQKLQLLRWHKVAINAAFNPSSVLSYETDNPSMVHDADMYEHMKGVIDEVLGVALKLTGLPLPKDFATPQQILDSAKKSPKGSFPSMLGDWKRNQKMELEVILGNPIKLSREKGLDMPRLQTMYALLKTAQATREQRSESRL</sequence>
<comment type="function">
    <text evidence="4">Catalyzes the NADPH-dependent reduction of ketopantoate into pantoic acid.</text>
</comment>
<dbReference type="Gene3D" id="3.40.50.720">
    <property type="entry name" value="NAD(P)-binding Rossmann-like Domain"/>
    <property type="match status" value="1"/>
</dbReference>
<dbReference type="FunFam" id="3.40.50.720:FF:000609">
    <property type="entry name" value="2-dehydropantoate 2-reductase"/>
    <property type="match status" value="1"/>
</dbReference>
<name>A0AAN8I5Y8_9EURO</name>
<dbReference type="EC" id="1.1.1.169" evidence="4"/>
<comment type="similarity">
    <text evidence="1 4">Belongs to the ketopantoate reductase family.</text>
</comment>
<evidence type="ECO:0000256" key="4">
    <source>
        <dbReference type="RuleBase" id="RU362068"/>
    </source>
</evidence>
<dbReference type="GO" id="GO:0008677">
    <property type="term" value="F:2-dehydropantoate 2-reductase activity"/>
    <property type="evidence" value="ECO:0007669"/>
    <property type="project" value="UniProtKB-EC"/>
</dbReference>
<reference evidence="7 8" key="1">
    <citation type="submission" date="2022-12" db="EMBL/GenBank/DDBJ databases">
        <title>Genomic features and morphological characterization of a novel Knufia sp. strain isolated from spacecraft assembly facility.</title>
        <authorList>
            <person name="Teixeira M."/>
            <person name="Chander A.M."/>
            <person name="Stajich J.E."/>
            <person name="Venkateswaran K."/>
        </authorList>
    </citation>
    <scope>NUCLEOTIDE SEQUENCE [LARGE SCALE GENOMIC DNA]</scope>
    <source>
        <strain evidence="7 8">FJI-L2-BK-P2</strain>
    </source>
</reference>
<dbReference type="Pfam" id="PF02558">
    <property type="entry name" value="ApbA"/>
    <property type="match status" value="1"/>
</dbReference>
<dbReference type="InterPro" id="IPR051402">
    <property type="entry name" value="KPR-Related"/>
</dbReference>
<evidence type="ECO:0000256" key="1">
    <source>
        <dbReference type="ARBA" id="ARBA00007870"/>
    </source>
</evidence>
<dbReference type="PANTHER" id="PTHR21708:SF26">
    <property type="entry name" value="2-DEHYDROPANTOATE 2-REDUCTASE"/>
    <property type="match status" value="1"/>
</dbReference>
<evidence type="ECO:0000259" key="6">
    <source>
        <dbReference type="Pfam" id="PF08546"/>
    </source>
</evidence>
<dbReference type="PANTHER" id="PTHR21708">
    <property type="entry name" value="PROBABLE 2-DEHYDROPANTOATE 2-REDUCTASE"/>
    <property type="match status" value="1"/>
</dbReference>
<dbReference type="InterPro" id="IPR013328">
    <property type="entry name" value="6PGD_dom2"/>
</dbReference>
<dbReference type="InterPro" id="IPR003710">
    <property type="entry name" value="ApbA"/>
</dbReference>
<gene>
    <name evidence="7" type="ORF">OHC33_002828</name>
</gene>
<protein>
    <recommendedName>
        <fullName evidence="4">2-dehydropantoate 2-reductase</fullName>
        <ecNumber evidence="4">1.1.1.169</ecNumber>
    </recommendedName>
    <alternativeName>
        <fullName evidence="4">Ketopantoate reductase</fullName>
    </alternativeName>
</protein>
<dbReference type="InterPro" id="IPR013332">
    <property type="entry name" value="KPR_N"/>
</dbReference>
<dbReference type="AlphaFoldDB" id="A0AAN8I5Y8"/>
<keyword evidence="3 4" id="KW-0560">Oxidoreductase</keyword>
<dbReference type="InterPro" id="IPR036291">
    <property type="entry name" value="NAD(P)-bd_dom_sf"/>
</dbReference>
<evidence type="ECO:0000256" key="3">
    <source>
        <dbReference type="ARBA" id="ARBA00023002"/>
    </source>
</evidence>
<dbReference type="InterPro" id="IPR008927">
    <property type="entry name" value="6-PGluconate_DH-like_C_sf"/>
</dbReference>
<accession>A0AAN8I5Y8</accession>
<comment type="catalytic activity">
    <reaction evidence="4">
        <text>(R)-pantoate + NADP(+) = 2-dehydropantoate + NADPH + H(+)</text>
        <dbReference type="Rhea" id="RHEA:16233"/>
        <dbReference type="ChEBI" id="CHEBI:11561"/>
        <dbReference type="ChEBI" id="CHEBI:15378"/>
        <dbReference type="ChEBI" id="CHEBI:15980"/>
        <dbReference type="ChEBI" id="CHEBI:57783"/>
        <dbReference type="ChEBI" id="CHEBI:58349"/>
        <dbReference type="EC" id="1.1.1.169"/>
    </reaction>
</comment>